<evidence type="ECO:0000313" key="2">
    <source>
        <dbReference type="EMBL" id="MFD1630365.1"/>
    </source>
</evidence>
<accession>A0ABW4IDT5</accession>
<evidence type="ECO:0000259" key="1">
    <source>
        <dbReference type="Pfam" id="PF01272"/>
    </source>
</evidence>
<dbReference type="Proteomes" id="UP001597118">
    <property type="component" value="Unassembled WGS sequence"/>
</dbReference>
<organism evidence="2 3">
    <name type="scientific">Pseudopedobacter beijingensis</name>
    <dbReference type="NCBI Taxonomy" id="1207056"/>
    <lineage>
        <taxon>Bacteria</taxon>
        <taxon>Pseudomonadati</taxon>
        <taxon>Bacteroidota</taxon>
        <taxon>Sphingobacteriia</taxon>
        <taxon>Sphingobacteriales</taxon>
        <taxon>Sphingobacteriaceae</taxon>
        <taxon>Pseudopedobacter</taxon>
    </lineage>
</organism>
<reference evidence="3" key="1">
    <citation type="journal article" date="2019" name="Int. J. Syst. Evol. Microbiol.">
        <title>The Global Catalogue of Microorganisms (GCM) 10K type strain sequencing project: providing services to taxonomists for standard genome sequencing and annotation.</title>
        <authorList>
            <consortium name="The Broad Institute Genomics Platform"/>
            <consortium name="The Broad Institute Genome Sequencing Center for Infectious Disease"/>
            <person name="Wu L."/>
            <person name="Ma J."/>
        </authorList>
    </citation>
    <scope>NUCLEOTIDE SEQUENCE [LARGE SCALE GENOMIC DNA]</scope>
    <source>
        <strain evidence="3">CCUG 53762</strain>
    </source>
</reference>
<gene>
    <name evidence="2" type="ORF">ACFSAH_10785</name>
</gene>
<proteinExistence type="predicted"/>
<dbReference type="SUPFAM" id="SSF54534">
    <property type="entry name" value="FKBP-like"/>
    <property type="match status" value="1"/>
</dbReference>
<comment type="caution">
    <text evidence="2">The sequence shown here is derived from an EMBL/GenBank/DDBJ whole genome shotgun (WGS) entry which is preliminary data.</text>
</comment>
<feature type="domain" description="Transcription elongation factor GreA/GreB C-terminal" evidence="1">
    <location>
        <begin position="50"/>
        <end position="124"/>
    </location>
</feature>
<dbReference type="Gene3D" id="3.10.50.30">
    <property type="entry name" value="Transcription elongation factor, GreA/GreB, C-terminal domain"/>
    <property type="match status" value="1"/>
</dbReference>
<sequence length="126" mass="14197">METSQLIISKKDFDILKEHLKLSTTLSEFNKQKLGEELSSAKVLDDADLPKDVVRLESKVKIESVDNNKAFIFQLVMPAEANMKKQKLSVFAPIGIALLGYQTGAIVEWEMPDGKKKFKIIEVTNE</sequence>
<evidence type="ECO:0000313" key="3">
    <source>
        <dbReference type="Proteomes" id="UP001597118"/>
    </source>
</evidence>
<dbReference type="EMBL" id="JBHUDG010000016">
    <property type="protein sequence ID" value="MFD1630365.1"/>
    <property type="molecule type" value="Genomic_DNA"/>
</dbReference>
<dbReference type="InterPro" id="IPR023459">
    <property type="entry name" value="Tscrpt_elong_fac_GreA/B_fam"/>
</dbReference>
<dbReference type="PANTHER" id="PTHR30437:SF5">
    <property type="entry name" value="REGULATOR OF NUCLEOSIDE DIPHOSPHATE KINASE"/>
    <property type="match status" value="1"/>
</dbReference>
<dbReference type="RefSeq" id="WP_379662743.1">
    <property type="nucleotide sequence ID" value="NZ_JBHUDG010000016.1"/>
</dbReference>
<protein>
    <submittedName>
        <fullName evidence="2">GreA/GreB family elongation factor</fullName>
    </submittedName>
</protein>
<dbReference type="Pfam" id="PF01272">
    <property type="entry name" value="GreA_GreB"/>
    <property type="match status" value="1"/>
</dbReference>
<dbReference type="PANTHER" id="PTHR30437">
    <property type="entry name" value="TRANSCRIPTION ELONGATION FACTOR GREA"/>
    <property type="match status" value="1"/>
</dbReference>
<keyword evidence="2" id="KW-0648">Protein biosynthesis</keyword>
<name>A0ABW4IDT5_9SPHI</name>
<dbReference type="InterPro" id="IPR001437">
    <property type="entry name" value="Tscrpt_elong_fac_GreA/B_C"/>
</dbReference>
<keyword evidence="2" id="KW-0251">Elongation factor</keyword>
<keyword evidence="3" id="KW-1185">Reference proteome</keyword>
<dbReference type="GO" id="GO:0003746">
    <property type="term" value="F:translation elongation factor activity"/>
    <property type="evidence" value="ECO:0007669"/>
    <property type="project" value="UniProtKB-KW"/>
</dbReference>
<dbReference type="InterPro" id="IPR036953">
    <property type="entry name" value="GreA/GreB_C_sf"/>
</dbReference>